<dbReference type="InterPro" id="IPR011962">
    <property type="entry name" value="dCTP_deaminase"/>
</dbReference>
<organism evidence="2 3">
    <name type="scientific">Candidatus Daviesbacteria bacterium GW2011_GWA2_42_7</name>
    <dbReference type="NCBI Taxonomy" id="1618425"/>
    <lineage>
        <taxon>Bacteria</taxon>
        <taxon>Candidatus Daviesiibacteriota</taxon>
    </lineage>
</organism>
<dbReference type="GO" id="GO:0008829">
    <property type="term" value="F:dCTP deaminase activity"/>
    <property type="evidence" value="ECO:0007669"/>
    <property type="project" value="InterPro"/>
</dbReference>
<evidence type="ECO:0000313" key="3">
    <source>
        <dbReference type="Proteomes" id="UP000034785"/>
    </source>
</evidence>
<dbReference type="InterPro" id="IPR036157">
    <property type="entry name" value="dUTPase-like_sf"/>
</dbReference>
<dbReference type="AlphaFoldDB" id="A0A0G1B732"/>
<keyword evidence="1" id="KW-0546">Nucleotide metabolism</keyword>
<evidence type="ECO:0000256" key="1">
    <source>
        <dbReference type="ARBA" id="ARBA00023080"/>
    </source>
</evidence>
<dbReference type="Proteomes" id="UP000034785">
    <property type="component" value="Unassembled WGS sequence"/>
</dbReference>
<gene>
    <name evidence="2" type="ORF">UV41_C0061G0003</name>
</gene>
<dbReference type="SUPFAM" id="SSF51283">
    <property type="entry name" value="dUTPase-like"/>
    <property type="match status" value="1"/>
</dbReference>
<dbReference type="PANTHER" id="PTHR42680:SF3">
    <property type="entry name" value="DCTP DEAMINASE"/>
    <property type="match status" value="1"/>
</dbReference>
<reference evidence="2 3" key="1">
    <citation type="journal article" date="2015" name="Nature">
        <title>rRNA introns, odd ribosomes, and small enigmatic genomes across a large radiation of phyla.</title>
        <authorList>
            <person name="Brown C.T."/>
            <person name="Hug L.A."/>
            <person name="Thomas B.C."/>
            <person name="Sharon I."/>
            <person name="Castelle C.J."/>
            <person name="Singh A."/>
            <person name="Wilkins M.J."/>
            <person name="Williams K.H."/>
            <person name="Banfield J.F."/>
        </authorList>
    </citation>
    <scope>NUCLEOTIDE SEQUENCE [LARGE SCALE GENOMIC DNA]</scope>
</reference>
<sequence length="164" mass="18674">MPVENLSKIRDRVRKEGLIERLSAEEMSKFQGYGFVLRVGALYEMQQPETKFCEGELLTRRACLDEVARYSNDGERQVCRWLTANGYYVVETAERINTVPDLMPVVYSLANLSRAGLQIFPTAVPLGHRGPLTFGLQNMNNFRVALEMGIDICQVVFHKVEGER</sequence>
<dbReference type="PANTHER" id="PTHR42680">
    <property type="entry name" value="DCTP DEAMINASE"/>
    <property type="match status" value="1"/>
</dbReference>
<accession>A0A0G1B732</accession>
<evidence type="ECO:0000313" key="2">
    <source>
        <dbReference type="EMBL" id="KKS69205.1"/>
    </source>
</evidence>
<name>A0A0G1B732_9BACT</name>
<comment type="caution">
    <text evidence="2">The sequence shown here is derived from an EMBL/GenBank/DDBJ whole genome shotgun (WGS) entry which is preliminary data.</text>
</comment>
<dbReference type="Gene3D" id="2.70.40.10">
    <property type="match status" value="1"/>
</dbReference>
<dbReference type="GO" id="GO:0006229">
    <property type="term" value="P:dUTP biosynthetic process"/>
    <property type="evidence" value="ECO:0007669"/>
    <property type="project" value="InterPro"/>
</dbReference>
<dbReference type="Pfam" id="PF22769">
    <property type="entry name" value="DCD"/>
    <property type="match status" value="1"/>
</dbReference>
<dbReference type="EMBL" id="LCEJ01000061">
    <property type="protein sequence ID" value="KKS69205.1"/>
    <property type="molecule type" value="Genomic_DNA"/>
</dbReference>
<proteinExistence type="predicted"/>
<protein>
    <submittedName>
        <fullName evidence="2">Deoxycytidine deaminase</fullName>
    </submittedName>
</protein>